<sequence length="347" mass="38267">MEKLIDCLVDDPEISKLFSIDAELQSMIDVEAALAFAQKETGFIPEAHGTYLEKLYAGFKPDVAAIKQAMQRDGVPVPELVKQLRKKAEAPFDTSIHKGSTSQDIVDTALMLRLKRVFKRLEQSLSIILELIGDLLNRYGTQTYIAHTRMQIARPMTVSDKLSSWKNALLADQSRLSHAQSTFFTVQTGGAIGNNSDFGVKNRDIVRLMAEKLDLNYGNSWQTDRSRIIDIAETFCLIAGTLGKIGQDIVLMAQNEVHAIALAKSGTSSAMPHKNNPVKAEILVSIARLQAGLLGTIAQSLIHENERSGAAWSLEWLVLPQMAVTSGGALLEMRQLMETVSFQEVRT</sequence>
<dbReference type="EC" id="5.5.1.2" evidence="3"/>
<evidence type="ECO:0000313" key="3">
    <source>
        <dbReference type="EMBL" id="OLY43576.1"/>
    </source>
</evidence>
<evidence type="ECO:0000256" key="1">
    <source>
        <dbReference type="ARBA" id="ARBA00034772"/>
    </source>
</evidence>
<dbReference type="PANTHER" id="PTHR43172:SF2">
    <property type="entry name" value="ADENYLOSUCCINATE LYASE C-TERMINAL DOMAIN-CONTAINING PROTEIN"/>
    <property type="match status" value="1"/>
</dbReference>
<evidence type="ECO:0000313" key="4">
    <source>
        <dbReference type="Proteomes" id="UP000187344"/>
    </source>
</evidence>
<dbReference type="InterPro" id="IPR000362">
    <property type="entry name" value="Fumarate_lyase_fam"/>
</dbReference>
<dbReference type="GO" id="GO:0047472">
    <property type="term" value="F:3-carboxy-cis,cis-muconate cycloisomerase activity"/>
    <property type="evidence" value="ECO:0007669"/>
    <property type="project" value="UniProtKB-EC"/>
</dbReference>
<dbReference type="RefSeq" id="WP_178391749.1">
    <property type="nucleotide sequence ID" value="NZ_CALYQA010000004.1"/>
</dbReference>
<comment type="caution">
    <text evidence="3">The sequence shown here is derived from an EMBL/GenBank/DDBJ whole genome shotgun (WGS) entry which is preliminary data.</text>
</comment>
<comment type="similarity">
    <text evidence="1">Belongs to the class-II fumarase/aspartase family.</text>
</comment>
<dbReference type="EMBL" id="LXYT01000001">
    <property type="protein sequence ID" value="OLY43576.1"/>
    <property type="molecule type" value="Genomic_DNA"/>
</dbReference>
<dbReference type="AlphaFoldDB" id="A0A1R0F9D7"/>
<dbReference type="PANTHER" id="PTHR43172">
    <property type="entry name" value="ADENYLOSUCCINATE LYASE"/>
    <property type="match status" value="1"/>
</dbReference>
<dbReference type="NCBIfam" id="NF004631">
    <property type="entry name" value="PRK05975.1"/>
    <property type="match status" value="1"/>
</dbReference>
<keyword evidence="3" id="KW-0413">Isomerase</keyword>
<dbReference type="InterPro" id="IPR022761">
    <property type="entry name" value="Fumarate_lyase_N"/>
</dbReference>
<dbReference type="Pfam" id="PF00206">
    <property type="entry name" value="Lyase_1"/>
    <property type="match status" value="1"/>
</dbReference>
<protein>
    <submittedName>
        <fullName evidence="3">3-carboxy-cis,cis-muconate cycloisomerase</fullName>
        <ecNumber evidence="3">5.5.1.2</ecNumber>
    </submittedName>
</protein>
<accession>A0A1R0F9D7</accession>
<reference evidence="3 4" key="1">
    <citation type="submission" date="2016-12" db="EMBL/GenBank/DDBJ databases">
        <title>Comparative genomics of Bartonella apis.</title>
        <authorList>
            <person name="Engel P."/>
        </authorList>
    </citation>
    <scope>NUCLEOTIDE SEQUENCE [LARGE SCALE GENOMIC DNA]</scope>
    <source>
        <strain evidence="3 4">PEB0149</strain>
    </source>
</reference>
<dbReference type="InterPro" id="IPR008948">
    <property type="entry name" value="L-Aspartase-like"/>
</dbReference>
<keyword evidence="4" id="KW-1185">Reference proteome</keyword>
<dbReference type="SUPFAM" id="SSF48557">
    <property type="entry name" value="L-aspartase-like"/>
    <property type="match status" value="1"/>
</dbReference>
<dbReference type="Gene3D" id="1.20.200.10">
    <property type="entry name" value="Fumarase/aspartase (Central domain)"/>
    <property type="match status" value="1"/>
</dbReference>
<gene>
    <name evidence="3" type="ORF">PEB0149_010050</name>
</gene>
<evidence type="ECO:0000259" key="2">
    <source>
        <dbReference type="Pfam" id="PF00206"/>
    </source>
</evidence>
<name>A0A1R0F9D7_9HYPH</name>
<organism evidence="3 4">
    <name type="scientific">Bartonella apis</name>
    <dbReference type="NCBI Taxonomy" id="1686310"/>
    <lineage>
        <taxon>Bacteria</taxon>
        <taxon>Pseudomonadati</taxon>
        <taxon>Pseudomonadota</taxon>
        <taxon>Alphaproteobacteria</taxon>
        <taxon>Hyphomicrobiales</taxon>
        <taxon>Bartonellaceae</taxon>
        <taxon>Bartonella</taxon>
    </lineage>
</organism>
<dbReference type="Proteomes" id="UP000187344">
    <property type="component" value="Unassembled WGS sequence"/>
</dbReference>
<proteinExistence type="inferred from homology"/>
<dbReference type="PRINTS" id="PR00149">
    <property type="entry name" value="FUMRATELYASE"/>
</dbReference>
<feature type="domain" description="Fumarate lyase N-terminal" evidence="2">
    <location>
        <begin position="30"/>
        <end position="287"/>
    </location>
</feature>